<accession>A0A2P6S6F3</accession>
<evidence type="ECO:0000313" key="2">
    <source>
        <dbReference type="EMBL" id="PRQ54244.1"/>
    </source>
</evidence>
<proteinExistence type="predicted"/>
<dbReference type="Proteomes" id="UP000238479">
    <property type="component" value="Chromosome 2"/>
</dbReference>
<keyword evidence="1" id="KW-0677">Repeat</keyword>
<dbReference type="InterPro" id="IPR001258">
    <property type="entry name" value="NHL_repeat"/>
</dbReference>
<evidence type="ECO:0000313" key="3">
    <source>
        <dbReference type="Proteomes" id="UP000238479"/>
    </source>
</evidence>
<dbReference type="PANTHER" id="PTHR13833">
    <property type="match status" value="1"/>
</dbReference>
<reference evidence="2 3" key="1">
    <citation type="journal article" date="2018" name="Nat. Genet.">
        <title>The Rosa genome provides new insights in the design of modern roses.</title>
        <authorList>
            <person name="Bendahmane M."/>
        </authorList>
    </citation>
    <scope>NUCLEOTIDE SEQUENCE [LARGE SCALE GENOMIC DNA]</scope>
    <source>
        <strain evidence="3">cv. Old Blush</strain>
    </source>
</reference>
<gene>
    <name evidence="2" type="ORF">RchiOBHm_Chr2g0175351</name>
</gene>
<dbReference type="STRING" id="74649.A0A2P6S6F3"/>
<dbReference type="EMBL" id="PDCK01000040">
    <property type="protein sequence ID" value="PRQ54244.1"/>
    <property type="molecule type" value="Genomic_DNA"/>
</dbReference>
<dbReference type="AlphaFoldDB" id="A0A2P6S6F3"/>
<dbReference type="InterPro" id="IPR011042">
    <property type="entry name" value="6-blade_b-propeller_TolB-like"/>
</dbReference>
<dbReference type="PANTHER" id="PTHR13833:SF73">
    <property type="entry name" value="NHL DOMAIN-CONTAINING PROTEIN"/>
    <property type="match status" value="1"/>
</dbReference>
<protein>
    <submittedName>
        <fullName evidence="2">Putative six-bladed beta-propeller, TolB</fullName>
    </submittedName>
</protein>
<name>A0A2P6S6F3_ROSCH</name>
<comment type="caution">
    <text evidence="2">The sequence shown here is derived from an EMBL/GenBank/DDBJ whole genome shotgun (WGS) entry which is preliminary data.</text>
</comment>
<sequence length="207" mass="22408">MVAKLADPGYAFQLSSSFHSAGFVNGNVVQFESGYLVETVVEGTDIGVVPFKIRISEDGELFAVESINSNIVRITPPLSQYSRGRLVAGSFQGYTGHVDGKPSDARFNHPKGVTMDDKGNVYVADTLNHAIRKIGEAGVTTIAGGKSNIDGYRDGPSEDAMFSNDFDVVYVQPTCSLLVVDRGNAALRMFQFFSKTRGRAWSPTQLN</sequence>
<organism evidence="2 3">
    <name type="scientific">Rosa chinensis</name>
    <name type="common">China rose</name>
    <dbReference type="NCBI Taxonomy" id="74649"/>
    <lineage>
        <taxon>Eukaryota</taxon>
        <taxon>Viridiplantae</taxon>
        <taxon>Streptophyta</taxon>
        <taxon>Embryophyta</taxon>
        <taxon>Tracheophyta</taxon>
        <taxon>Spermatophyta</taxon>
        <taxon>Magnoliopsida</taxon>
        <taxon>eudicotyledons</taxon>
        <taxon>Gunneridae</taxon>
        <taxon>Pentapetalae</taxon>
        <taxon>rosids</taxon>
        <taxon>fabids</taxon>
        <taxon>Rosales</taxon>
        <taxon>Rosaceae</taxon>
        <taxon>Rosoideae</taxon>
        <taxon>Rosoideae incertae sedis</taxon>
        <taxon>Rosa</taxon>
    </lineage>
</organism>
<keyword evidence="3" id="KW-1185">Reference proteome</keyword>
<dbReference type="OMA" id="FYIGIAK"/>
<evidence type="ECO:0000256" key="1">
    <source>
        <dbReference type="ARBA" id="ARBA00022737"/>
    </source>
</evidence>
<dbReference type="SUPFAM" id="SSF101898">
    <property type="entry name" value="NHL repeat"/>
    <property type="match status" value="1"/>
</dbReference>
<dbReference type="Gene3D" id="2.120.10.30">
    <property type="entry name" value="TolB, C-terminal domain"/>
    <property type="match status" value="1"/>
</dbReference>
<dbReference type="Pfam" id="PF01436">
    <property type="entry name" value="NHL"/>
    <property type="match status" value="1"/>
</dbReference>
<dbReference type="Gramene" id="PRQ54244">
    <property type="protein sequence ID" value="PRQ54244"/>
    <property type="gene ID" value="RchiOBHm_Chr2g0175351"/>
</dbReference>